<evidence type="ECO:0000256" key="7">
    <source>
        <dbReference type="ARBA" id="ARBA00023235"/>
    </source>
</evidence>
<evidence type="ECO:0000256" key="5">
    <source>
        <dbReference type="ARBA" id="ARBA00023110"/>
    </source>
</evidence>
<keyword evidence="9" id="KW-0963">Cytoplasm</keyword>
<dbReference type="RefSeq" id="WP_194447982.1">
    <property type="nucleotide sequence ID" value="NZ_CP063849.1"/>
</dbReference>
<dbReference type="Gene3D" id="1.10.3120.10">
    <property type="entry name" value="Trigger factor, C-terminal domain"/>
    <property type="match status" value="1"/>
</dbReference>
<dbReference type="Gene3D" id="3.10.50.40">
    <property type="match status" value="1"/>
</dbReference>
<evidence type="ECO:0000256" key="8">
    <source>
        <dbReference type="ARBA" id="ARBA00029986"/>
    </source>
</evidence>
<comment type="similarity">
    <text evidence="2 9">Belongs to the FKBP-type PPIase family. Tig subfamily.</text>
</comment>
<protein>
    <recommendedName>
        <fullName evidence="4 9">Trigger factor</fullName>
        <shortName evidence="9">TF</shortName>
        <ecNumber evidence="3 9">5.2.1.8</ecNumber>
    </recommendedName>
    <alternativeName>
        <fullName evidence="8 9">PPIase</fullName>
    </alternativeName>
</protein>
<keyword evidence="6 9" id="KW-0143">Chaperone</keyword>
<comment type="function">
    <text evidence="9">Involved in protein export. Acts as a chaperone by maintaining the newly synthesized protein in an open conformation. Functions as a peptidyl-prolyl cis-trans isomerase.</text>
</comment>
<keyword evidence="9" id="KW-0132">Cell division</keyword>
<evidence type="ECO:0000256" key="2">
    <source>
        <dbReference type="ARBA" id="ARBA00005464"/>
    </source>
</evidence>
<evidence type="ECO:0000256" key="9">
    <source>
        <dbReference type="HAMAP-Rule" id="MF_00303"/>
    </source>
</evidence>
<dbReference type="EC" id="5.2.1.8" evidence="3 9"/>
<dbReference type="InterPro" id="IPR008880">
    <property type="entry name" value="Trigger_fac_C"/>
</dbReference>
<dbReference type="GO" id="GO:0051301">
    <property type="term" value="P:cell division"/>
    <property type="evidence" value="ECO:0007669"/>
    <property type="project" value="UniProtKB-KW"/>
</dbReference>
<dbReference type="GO" id="GO:0043335">
    <property type="term" value="P:protein unfolding"/>
    <property type="evidence" value="ECO:0007669"/>
    <property type="project" value="TreeGrafter"/>
</dbReference>
<dbReference type="Pfam" id="PF05698">
    <property type="entry name" value="Trigger_C"/>
    <property type="match status" value="1"/>
</dbReference>
<dbReference type="InterPro" id="IPR037041">
    <property type="entry name" value="Trigger_fac_C_sf"/>
</dbReference>
<dbReference type="InterPro" id="IPR036611">
    <property type="entry name" value="Trigger_fac_ribosome-bd_sf"/>
</dbReference>
<dbReference type="SUPFAM" id="SSF102735">
    <property type="entry name" value="Trigger factor ribosome-binding domain"/>
    <property type="match status" value="1"/>
</dbReference>
<dbReference type="GO" id="GO:0044183">
    <property type="term" value="F:protein folding chaperone"/>
    <property type="evidence" value="ECO:0007669"/>
    <property type="project" value="TreeGrafter"/>
</dbReference>
<dbReference type="GO" id="GO:0005737">
    <property type="term" value="C:cytoplasm"/>
    <property type="evidence" value="ECO:0007669"/>
    <property type="project" value="UniProtKB-SubCell"/>
</dbReference>
<evidence type="ECO:0000313" key="13">
    <source>
        <dbReference type="Proteomes" id="UP000593892"/>
    </source>
</evidence>
<dbReference type="HAMAP" id="MF_00303">
    <property type="entry name" value="Trigger_factor_Tig"/>
    <property type="match status" value="1"/>
</dbReference>
<evidence type="ECO:0000256" key="6">
    <source>
        <dbReference type="ARBA" id="ARBA00023186"/>
    </source>
</evidence>
<dbReference type="SUPFAM" id="SSF54534">
    <property type="entry name" value="FKBP-like"/>
    <property type="match status" value="1"/>
</dbReference>
<dbReference type="GO" id="GO:0051083">
    <property type="term" value="P:'de novo' cotranslational protein folding"/>
    <property type="evidence" value="ECO:0007669"/>
    <property type="project" value="TreeGrafter"/>
</dbReference>
<dbReference type="KEGG" id="pfer:IRI77_26365"/>
<dbReference type="GO" id="GO:0015031">
    <property type="term" value="P:protein transport"/>
    <property type="evidence" value="ECO:0007669"/>
    <property type="project" value="UniProtKB-UniRule"/>
</dbReference>
<dbReference type="PANTHER" id="PTHR30560:SF3">
    <property type="entry name" value="TRIGGER FACTOR-LIKE PROTEIN TIG, CHLOROPLASTIC"/>
    <property type="match status" value="1"/>
</dbReference>
<keyword evidence="7 9" id="KW-0413">Isomerase</keyword>
<evidence type="ECO:0000313" key="12">
    <source>
        <dbReference type="EMBL" id="QOY86313.1"/>
    </source>
</evidence>
<dbReference type="PIRSF" id="PIRSF003095">
    <property type="entry name" value="Trigger_factor"/>
    <property type="match status" value="1"/>
</dbReference>
<gene>
    <name evidence="9 12" type="primary">tig</name>
    <name evidence="12" type="ORF">IRI77_26365</name>
</gene>
<reference evidence="12 13" key="1">
    <citation type="submission" date="2020-10" db="EMBL/GenBank/DDBJ databases">
        <title>Complete genome sequence of Paludibaculum fermentans P105T, a facultatively anaerobic acidobacterium capable of dissimilatory Fe(III) reduction.</title>
        <authorList>
            <person name="Dedysh S.N."/>
            <person name="Beletsky A.V."/>
            <person name="Kulichevskaya I.S."/>
            <person name="Mardanov A.V."/>
            <person name="Ravin N.V."/>
        </authorList>
    </citation>
    <scope>NUCLEOTIDE SEQUENCE [LARGE SCALE GENOMIC DNA]</scope>
    <source>
        <strain evidence="12 13">P105</strain>
    </source>
</reference>
<comment type="catalytic activity">
    <reaction evidence="1 9">
        <text>[protein]-peptidylproline (omega=180) = [protein]-peptidylproline (omega=0)</text>
        <dbReference type="Rhea" id="RHEA:16237"/>
        <dbReference type="Rhea" id="RHEA-COMP:10747"/>
        <dbReference type="Rhea" id="RHEA-COMP:10748"/>
        <dbReference type="ChEBI" id="CHEBI:83833"/>
        <dbReference type="ChEBI" id="CHEBI:83834"/>
        <dbReference type="EC" id="5.2.1.8"/>
    </reaction>
</comment>
<dbReference type="SUPFAM" id="SSF109998">
    <property type="entry name" value="Triger factor/SurA peptide-binding domain-like"/>
    <property type="match status" value="1"/>
</dbReference>
<dbReference type="InterPro" id="IPR027304">
    <property type="entry name" value="Trigger_fact/SurA_dom_sf"/>
</dbReference>
<keyword evidence="13" id="KW-1185">Reference proteome</keyword>
<organism evidence="12 13">
    <name type="scientific">Paludibaculum fermentans</name>
    <dbReference type="NCBI Taxonomy" id="1473598"/>
    <lineage>
        <taxon>Bacteria</taxon>
        <taxon>Pseudomonadati</taxon>
        <taxon>Acidobacteriota</taxon>
        <taxon>Terriglobia</taxon>
        <taxon>Bryobacterales</taxon>
        <taxon>Bryobacteraceae</taxon>
        <taxon>Paludibaculum</taxon>
    </lineage>
</organism>
<dbReference type="InterPro" id="IPR046357">
    <property type="entry name" value="PPIase_dom_sf"/>
</dbReference>
<dbReference type="AlphaFoldDB" id="A0A7S7NME4"/>
<evidence type="ECO:0000256" key="3">
    <source>
        <dbReference type="ARBA" id="ARBA00013194"/>
    </source>
</evidence>
<evidence type="ECO:0000259" key="10">
    <source>
        <dbReference type="Pfam" id="PF05697"/>
    </source>
</evidence>
<dbReference type="GO" id="GO:0043022">
    <property type="term" value="F:ribosome binding"/>
    <property type="evidence" value="ECO:0007669"/>
    <property type="project" value="TreeGrafter"/>
</dbReference>
<dbReference type="PANTHER" id="PTHR30560">
    <property type="entry name" value="TRIGGER FACTOR CHAPERONE AND PEPTIDYL-PROLYL CIS/TRANS ISOMERASE"/>
    <property type="match status" value="1"/>
</dbReference>
<dbReference type="Proteomes" id="UP000593892">
    <property type="component" value="Chromosome"/>
</dbReference>
<comment type="subcellular location">
    <subcellularLocation>
        <location evidence="9">Cytoplasm</location>
    </subcellularLocation>
    <text evidence="9">About half TF is bound to the ribosome near the polypeptide exit tunnel while the other half is free in the cytoplasm.</text>
</comment>
<evidence type="ECO:0000256" key="1">
    <source>
        <dbReference type="ARBA" id="ARBA00000971"/>
    </source>
</evidence>
<dbReference type="GO" id="GO:0003755">
    <property type="term" value="F:peptidyl-prolyl cis-trans isomerase activity"/>
    <property type="evidence" value="ECO:0007669"/>
    <property type="project" value="UniProtKB-UniRule"/>
</dbReference>
<dbReference type="Gene3D" id="3.30.70.1050">
    <property type="entry name" value="Trigger factor ribosome-binding domain"/>
    <property type="match status" value="1"/>
</dbReference>
<dbReference type="NCBIfam" id="TIGR00115">
    <property type="entry name" value="tig"/>
    <property type="match status" value="1"/>
</dbReference>
<evidence type="ECO:0000256" key="4">
    <source>
        <dbReference type="ARBA" id="ARBA00016902"/>
    </source>
</evidence>
<feature type="domain" description="Trigger factor ribosome-binding bacterial" evidence="10">
    <location>
        <begin position="4"/>
        <end position="140"/>
    </location>
</feature>
<proteinExistence type="inferred from homology"/>
<feature type="domain" description="Trigger factor C-terminal" evidence="11">
    <location>
        <begin position="258"/>
        <end position="414"/>
    </location>
</feature>
<dbReference type="EMBL" id="CP063849">
    <property type="protein sequence ID" value="QOY86313.1"/>
    <property type="molecule type" value="Genomic_DNA"/>
</dbReference>
<sequence>MALIEGCKHSLDIHIPADAVAAEIEKVVEKVRAKAHIQGFRPGKAPASIIRSKFMGDIRQEALENLIPKYLDKECEKENLHVVSRPNVKDLHFHEGEAVHFKAEFEVAPEFELKETRGLTVEYAEPVVEEADIDARIEEIRESKAEFVNVDPRPAQDGDHCLVSLRSIEGIDGEPMTQDDINIEIGGKDTFQAFSDALRGAEPGDVNDAEITYPADYAAERLAGKTVKFAVTLNQIRLKEAPELNDDFAKDLGDFQNIAELREEIRKAIFREREFAAQNEAKNKLIDKLVDMHDFPVPDAYVDNQIENTVESQMRQWQAQGIDTSKIKLDWTKLKDTQKDKARRDVMASLLLGKLATTESIGVTNEEMDAEVQRIARQKREPVAAARMRMEKDGSLSRIANRIITEKTLNFLFEHAVKEAPTTPPEPAPAE</sequence>
<comment type="domain">
    <text evidence="9">Consists of 3 domains; the N-terminus binds the ribosome, the middle domain has PPIase activity, while the C-terminus has intrinsic chaperone activity on its own.</text>
</comment>
<dbReference type="Pfam" id="PF05697">
    <property type="entry name" value="Trigger_N"/>
    <property type="match status" value="1"/>
</dbReference>
<dbReference type="InterPro" id="IPR005215">
    <property type="entry name" value="Trig_fac"/>
</dbReference>
<keyword evidence="5 9" id="KW-0697">Rotamase</keyword>
<name>A0A7S7NME4_PALFE</name>
<accession>A0A7S7NME4</accession>
<evidence type="ECO:0000259" key="11">
    <source>
        <dbReference type="Pfam" id="PF05698"/>
    </source>
</evidence>
<keyword evidence="9" id="KW-0131">Cell cycle</keyword>
<dbReference type="InterPro" id="IPR008881">
    <property type="entry name" value="Trigger_fac_ribosome-bd_bac"/>
</dbReference>